<keyword evidence="2" id="KW-0808">Transferase</keyword>
<dbReference type="InterPro" id="IPR049625">
    <property type="entry name" value="Glyco_transf_61_cat"/>
</dbReference>
<protein>
    <submittedName>
        <fullName evidence="5">Capsular polysaccharide biosynthesis protein-like</fullName>
    </submittedName>
</protein>
<dbReference type="AlphaFoldDB" id="A6WE87"/>
<dbReference type="PANTHER" id="PTHR20961">
    <property type="entry name" value="GLYCOSYLTRANSFERASE"/>
    <property type="match status" value="1"/>
</dbReference>
<evidence type="ECO:0000313" key="5">
    <source>
        <dbReference type="EMBL" id="ABS05126.1"/>
    </source>
</evidence>
<dbReference type="Pfam" id="PF04577">
    <property type="entry name" value="Glyco_transf_61"/>
    <property type="match status" value="1"/>
</dbReference>
<dbReference type="Proteomes" id="UP000001116">
    <property type="component" value="Chromosome"/>
</dbReference>
<proteinExistence type="predicted"/>
<keyword evidence="1" id="KW-0328">Glycosyltransferase</keyword>
<evidence type="ECO:0000259" key="4">
    <source>
        <dbReference type="Pfam" id="PF04577"/>
    </source>
</evidence>
<evidence type="ECO:0000256" key="2">
    <source>
        <dbReference type="ARBA" id="ARBA00022679"/>
    </source>
</evidence>
<sequence length="398" mass="44549">MVPRRLRCQSSAVRSNQRVGWRYLLASAIGYRLSSGRAWCRSLLARRVDMVSLEQLRENGATLRETLPSRKVRLTVPSDLRASDRSALRMRDVREVPAQAVVELSGATVLGREGWVFVDGRLVDGIWQEVGFPARRMLPRGRLEKPAHLGGTTASLLMPWLPNYYHWTTQAVPRVQMVKDVAGDDVDHWLIPADPPSYVLEWLDRLDVPVERRVEVRGRRQVFAVDRLVVSSVPGANRWVPSWVVDHLRKQFPPPPEHGERVFVDRPETDRRRMLNREDVVAALRGRGFRIVDLASLTVQEEAVLFGSAAVVVGVHGAGLTNLVFCRPGTVVLELAPRGLVFPTFAKLADAAQVTHHLLVGTEPALPRPLRFPDVLADVVVDIPALTRLLDPVLTRLG</sequence>
<evidence type="ECO:0000313" key="6">
    <source>
        <dbReference type="Proteomes" id="UP000001116"/>
    </source>
</evidence>
<gene>
    <name evidence="5" type="ordered locus">Krad_3663</name>
</gene>
<dbReference type="EMBL" id="CP000750">
    <property type="protein sequence ID" value="ABS05126.1"/>
    <property type="molecule type" value="Genomic_DNA"/>
</dbReference>
<evidence type="ECO:0000256" key="3">
    <source>
        <dbReference type="ARBA" id="ARBA00023180"/>
    </source>
</evidence>
<dbReference type="HOGENOM" id="CLU_053468_0_0_11"/>
<dbReference type="eggNOG" id="COG4421">
    <property type="taxonomic scope" value="Bacteria"/>
</dbReference>
<keyword evidence="6" id="KW-1185">Reference proteome</keyword>
<name>A6WE87_KINRD</name>
<dbReference type="InterPro" id="IPR007657">
    <property type="entry name" value="Glycosyltransferase_61"/>
</dbReference>
<feature type="domain" description="Glycosyltransferase 61 catalytic" evidence="4">
    <location>
        <begin position="164"/>
        <end position="333"/>
    </location>
</feature>
<evidence type="ECO:0000256" key="1">
    <source>
        <dbReference type="ARBA" id="ARBA00022676"/>
    </source>
</evidence>
<dbReference type="GO" id="GO:0016757">
    <property type="term" value="F:glycosyltransferase activity"/>
    <property type="evidence" value="ECO:0007669"/>
    <property type="project" value="UniProtKB-KW"/>
</dbReference>
<dbReference type="KEGG" id="kra:Krad_3663"/>
<accession>A6WE87</accession>
<reference evidence="6" key="1">
    <citation type="journal article" date="2008" name="PLoS ONE">
        <title>Survival in nuclear waste, extreme resistance, and potential applications gleaned from the genome sequence of Kineococcus radiotolerans SRS30216.</title>
        <authorList>
            <person name="Bagwell C.E."/>
            <person name="Bhat S."/>
            <person name="Hawkins G.M."/>
            <person name="Smith B.W."/>
            <person name="Biswas T."/>
            <person name="Hoover T.R."/>
            <person name="Saunders E."/>
            <person name="Han C.S."/>
            <person name="Tsodikov O.V."/>
            <person name="Shimkets L.J."/>
        </authorList>
    </citation>
    <scope>NUCLEOTIDE SEQUENCE [LARGE SCALE GENOMIC DNA]</scope>
    <source>
        <strain evidence="6">ATCC BAA-149 / DSM 14245 / SRS30216</strain>
    </source>
</reference>
<organism evidence="5 6">
    <name type="scientific">Kineococcus radiotolerans (strain ATCC BAA-149 / DSM 14245 / SRS30216)</name>
    <dbReference type="NCBI Taxonomy" id="266940"/>
    <lineage>
        <taxon>Bacteria</taxon>
        <taxon>Bacillati</taxon>
        <taxon>Actinomycetota</taxon>
        <taxon>Actinomycetes</taxon>
        <taxon>Kineosporiales</taxon>
        <taxon>Kineosporiaceae</taxon>
        <taxon>Kineococcus</taxon>
    </lineage>
</organism>
<dbReference type="STRING" id="266940.Krad_3663"/>
<keyword evidence="3" id="KW-0325">Glycoprotein</keyword>